<dbReference type="AlphaFoldDB" id="A0A9X2Q9Z4"/>
<sequence length="41" mass="4663">MLVGFAFVSSTLRFSVENSLVEWHDKSVTYTQYLPATKPRG</sequence>
<comment type="caution">
    <text evidence="1">The sequence shown here is derived from an EMBL/GenBank/DDBJ whole genome shotgun (WGS) entry which is preliminary data.</text>
</comment>
<reference evidence="1" key="1">
    <citation type="submission" date="2022-08" db="EMBL/GenBank/DDBJ databases">
        <title>Genomic Encyclopedia of Type Strains, Phase V (KMG-V): Genome sequencing to study the core and pangenomes of soil and plant-associated prokaryotes.</title>
        <authorList>
            <person name="Whitman W."/>
        </authorList>
    </citation>
    <scope>NUCLEOTIDE SEQUENCE</scope>
    <source>
        <strain evidence="1">SP3049</strain>
    </source>
</reference>
<evidence type="ECO:0000313" key="1">
    <source>
        <dbReference type="EMBL" id="MCS3708453.1"/>
    </source>
</evidence>
<evidence type="ECO:0000313" key="2">
    <source>
        <dbReference type="Proteomes" id="UP001155057"/>
    </source>
</evidence>
<accession>A0A9X2Q9Z4</accession>
<dbReference type="EMBL" id="JANUAE010000001">
    <property type="protein sequence ID" value="MCS3708453.1"/>
    <property type="molecule type" value="Genomic_DNA"/>
</dbReference>
<gene>
    <name evidence="1" type="ORF">GGP61_000040</name>
</gene>
<proteinExistence type="predicted"/>
<name>A0A9X2Q9Z4_9BACT</name>
<organism evidence="1 2">
    <name type="scientific">Salinibacter ruber</name>
    <dbReference type="NCBI Taxonomy" id="146919"/>
    <lineage>
        <taxon>Bacteria</taxon>
        <taxon>Pseudomonadati</taxon>
        <taxon>Rhodothermota</taxon>
        <taxon>Rhodothermia</taxon>
        <taxon>Rhodothermales</taxon>
        <taxon>Salinibacteraceae</taxon>
        <taxon>Salinibacter</taxon>
    </lineage>
</organism>
<protein>
    <submittedName>
        <fullName evidence="1">Uncharacterized protein</fullName>
    </submittedName>
</protein>
<dbReference type="Proteomes" id="UP001155057">
    <property type="component" value="Unassembled WGS sequence"/>
</dbReference>